<evidence type="ECO:0000313" key="2">
    <source>
        <dbReference type="Proteomes" id="UP001162156"/>
    </source>
</evidence>
<protein>
    <submittedName>
        <fullName evidence="1">Uncharacterized protein</fullName>
    </submittedName>
</protein>
<dbReference type="AlphaFoldDB" id="A0AAV8ZRX1"/>
<dbReference type="Proteomes" id="UP001162156">
    <property type="component" value="Unassembled WGS sequence"/>
</dbReference>
<proteinExistence type="predicted"/>
<comment type="caution">
    <text evidence="1">The sequence shown here is derived from an EMBL/GenBank/DDBJ whole genome shotgun (WGS) entry which is preliminary data.</text>
</comment>
<dbReference type="EMBL" id="JANEYF010000851">
    <property type="protein sequence ID" value="KAJ8967471.1"/>
    <property type="molecule type" value="Genomic_DNA"/>
</dbReference>
<reference evidence="1" key="1">
    <citation type="journal article" date="2023" name="Insect Mol. Biol.">
        <title>Genome sequencing provides insights into the evolution of gene families encoding plant cell wall-degrading enzymes in longhorned beetles.</title>
        <authorList>
            <person name="Shin N.R."/>
            <person name="Okamura Y."/>
            <person name="Kirsch R."/>
            <person name="Pauchet Y."/>
        </authorList>
    </citation>
    <scope>NUCLEOTIDE SEQUENCE</scope>
    <source>
        <strain evidence="1">RBIC_L_NR</strain>
    </source>
</reference>
<name>A0AAV8ZRX1_9CUCU</name>
<organism evidence="1 2">
    <name type="scientific">Rhamnusium bicolor</name>
    <dbReference type="NCBI Taxonomy" id="1586634"/>
    <lineage>
        <taxon>Eukaryota</taxon>
        <taxon>Metazoa</taxon>
        <taxon>Ecdysozoa</taxon>
        <taxon>Arthropoda</taxon>
        <taxon>Hexapoda</taxon>
        <taxon>Insecta</taxon>
        <taxon>Pterygota</taxon>
        <taxon>Neoptera</taxon>
        <taxon>Endopterygota</taxon>
        <taxon>Coleoptera</taxon>
        <taxon>Polyphaga</taxon>
        <taxon>Cucujiformia</taxon>
        <taxon>Chrysomeloidea</taxon>
        <taxon>Cerambycidae</taxon>
        <taxon>Lepturinae</taxon>
        <taxon>Rhagiini</taxon>
        <taxon>Rhamnusium</taxon>
    </lineage>
</organism>
<sequence length="199" mass="23961">MESIKPKYQYKRENSNRMSNNAFYFHFGENKIRVCKTYFKGTLAITDRPIRTVLHKKQQAISRMISTDFRGKHNNHCKTDEVIKEGVRQHINSIPRIESHYCRKDTKREYIEGGKTVAEIHRDYIQKCSESNLPHANYLMYFRIFNDFNISFFQPKKDLCEDCVFYTNASEEEKEKRKEKYEKHLVEKDLARQEKDKDK</sequence>
<dbReference type="PANTHER" id="PTHR10773:SF19">
    <property type="match status" value="1"/>
</dbReference>
<gene>
    <name evidence="1" type="ORF">NQ314_002785</name>
</gene>
<evidence type="ECO:0000313" key="1">
    <source>
        <dbReference type="EMBL" id="KAJ8967471.1"/>
    </source>
</evidence>
<keyword evidence="2" id="KW-1185">Reference proteome</keyword>
<dbReference type="PANTHER" id="PTHR10773">
    <property type="entry name" value="DNA-DIRECTED RNA POLYMERASES I, II, AND III SUBUNIT RPABC2"/>
    <property type="match status" value="1"/>
</dbReference>
<accession>A0AAV8ZRX1</accession>